<comment type="caution">
    <text evidence="1">The sequence shown here is derived from an EMBL/GenBank/DDBJ whole genome shotgun (WGS) entry which is preliminary data.</text>
</comment>
<dbReference type="GeneID" id="97987461"/>
<keyword evidence="2" id="KW-1185">Reference proteome</keyword>
<reference evidence="1" key="1">
    <citation type="submission" date="2018-08" db="EMBL/GenBank/DDBJ databases">
        <title>A genome reference for cultivated species of the human gut microbiota.</title>
        <authorList>
            <person name="Zou Y."/>
            <person name="Xue W."/>
            <person name="Luo G."/>
        </authorList>
    </citation>
    <scope>NUCLEOTIDE SEQUENCE [LARGE SCALE GENOMIC DNA]</scope>
    <source>
        <strain evidence="1">TF05-5AC</strain>
    </source>
</reference>
<evidence type="ECO:0000313" key="1">
    <source>
        <dbReference type="EMBL" id="RGE61125.1"/>
    </source>
</evidence>
<gene>
    <name evidence="1" type="ORF">DXC51_11390</name>
</gene>
<proteinExistence type="predicted"/>
<sequence>MKKEELIAAGCMVPDTLQEAMRYSGREMKVIEGSREELVSLIYQLLRENGKENTYFDFYFGTLSKEEKQKALSVLSIEQASYLCGLNLPDSREDVYFSYEETLFAIAVRLSVTEMLFSSFYFPMIRKMVWSSFEGKFLLFWYGEAEKCKS</sequence>
<organism evidence="1 2">
    <name type="scientific">Eisenbergiella massiliensis</name>
    <dbReference type="NCBI Taxonomy" id="1720294"/>
    <lineage>
        <taxon>Bacteria</taxon>
        <taxon>Bacillati</taxon>
        <taxon>Bacillota</taxon>
        <taxon>Clostridia</taxon>
        <taxon>Lachnospirales</taxon>
        <taxon>Lachnospiraceae</taxon>
        <taxon>Eisenbergiella</taxon>
    </lineage>
</organism>
<dbReference type="RefSeq" id="WP_117544583.1">
    <property type="nucleotide sequence ID" value="NZ_QVLV01000006.1"/>
</dbReference>
<dbReference type="AlphaFoldDB" id="A0A3E3I677"/>
<dbReference type="Proteomes" id="UP000260812">
    <property type="component" value="Unassembled WGS sequence"/>
</dbReference>
<name>A0A3E3I677_9FIRM</name>
<accession>A0A3E3I677</accession>
<protein>
    <submittedName>
        <fullName evidence="1">Uncharacterized protein</fullName>
    </submittedName>
</protein>
<dbReference type="EMBL" id="QVLV01000006">
    <property type="protein sequence ID" value="RGE61125.1"/>
    <property type="molecule type" value="Genomic_DNA"/>
</dbReference>
<evidence type="ECO:0000313" key="2">
    <source>
        <dbReference type="Proteomes" id="UP000260812"/>
    </source>
</evidence>